<gene>
    <name evidence="1" type="ORF">EBAPG3_008680</name>
</gene>
<proteinExistence type="predicted"/>
<keyword evidence="2" id="KW-1185">Reference proteome</keyword>
<dbReference type="eggNOG" id="ENOG502ZH7T">
    <property type="taxonomic scope" value="Bacteria"/>
</dbReference>
<dbReference type="KEGG" id="nlc:EBAPG3_008680"/>
<organism evidence="1 2">
    <name type="scientific">Nitrosospira lacus</name>
    <dbReference type="NCBI Taxonomy" id="1288494"/>
    <lineage>
        <taxon>Bacteria</taxon>
        <taxon>Pseudomonadati</taxon>
        <taxon>Pseudomonadota</taxon>
        <taxon>Betaproteobacteria</taxon>
        <taxon>Nitrosomonadales</taxon>
        <taxon>Nitrosomonadaceae</taxon>
        <taxon>Nitrosospira</taxon>
    </lineage>
</organism>
<protein>
    <submittedName>
        <fullName evidence="1">Uncharacterized protein</fullName>
    </submittedName>
</protein>
<sequence length="148" mass="15123">MATFNAPDLYSKSRHMGGYGNTTVVYGSVTPTAGAAGDIYRPVIIPAGTDVTDVDIVNDDLDTNVSPTIACKVGYAPLNAADGPAAVDDYFGATGKTFLNAAGRTSLAFQPVKFEKPVFLTITLSAAAATFTAGRVTAIVKGDAAGVK</sequence>
<name>A0A1W6SPW1_9PROT</name>
<accession>A0A1W6SPW1</accession>
<dbReference type="RefSeq" id="WP_004178460.1">
    <property type="nucleotide sequence ID" value="NZ_CP021106.3"/>
</dbReference>
<dbReference type="AlphaFoldDB" id="A0A1W6SPW1"/>
<reference evidence="1 2" key="1">
    <citation type="journal article" date="2015" name="Int. J. Syst. Evol. Microbiol.">
        <title>Nitrosospira lacus sp. nov., a psychrotolerant, ammonia-oxidizing bacterium from sandy lake sediment.</title>
        <authorList>
            <person name="Urakawa H."/>
            <person name="Garcia J.C."/>
            <person name="Nielsen J.L."/>
            <person name="Le V.Q."/>
            <person name="Kozlowski J.A."/>
            <person name="Stein L.Y."/>
            <person name="Lim C.K."/>
            <person name="Pommerening-Roser A."/>
            <person name="Martens-Habbena W."/>
            <person name="Stahl D.A."/>
            <person name="Klotz M.G."/>
        </authorList>
    </citation>
    <scope>NUCLEOTIDE SEQUENCE [LARGE SCALE GENOMIC DNA]</scope>
    <source>
        <strain evidence="1 2">APG3</strain>
    </source>
</reference>
<dbReference type="EMBL" id="CP021106">
    <property type="protein sequence ID" value="ARO87835.1"/>
    <property type="molecule type" value="Genomic_DNA"/>
</dbReference>
<evidence type="ECO:0000313" key="2">
    <source>
        <dbReference type="Proteomes" id="UP000012179"/>
    </source>
</evidence>
<dbReference type="Proteomes" id="UP000012179">
    <property type="component" value="Chromosome"/>
</dbReference>
<evidence type="ECO:0000313" key="1">
    <source>
        <dbReference type="EMBL" id="ARO87835.1"/>
    </source>
</evidence>
<dbReference type="OrthoDB" id="8562563at2"/>